<dbReference type="Proteomes" id="UP000826195">
    <property type="component" value="Unassembled WGS sequence"/>
</dbReference>
<protein>
    <submittedName>
        <fullName evidence="1">Uncharacterized protein</fullName>
    </submittedName>
</protein>
<name>A0AAV7IZ26_COTGL</name>
<proteinExistence type="predicted"/>
<gene>
    <name evidence="1" type="ORF">KQX54_012165</name>
</gene>
<dbReference type="AlphaFoldDB" id="A0AAV7IZ26"/>
<keyword evidence="2" id="KW-1185">Reference proteome</keyword>
<organism evidence="1 2">
    <name type="scientific">Cotesia glomerata</name>
    <name type="common">Lepidopteran parasitic wasp</name>
    <name type="synonym">Apanteles glomeratus</name>
    <dbReference type="NCBI Taxonomy" id="32391"/>
    <lineage>
        <taxon>Eukaryota</taxon>
        <taxon>Metazoa</taxon>
        <taxon>Ecdysozoa</taxon>
        <taxon>Arthropoda</taxon>
        <taxon>Hexapoda</taxon>
        <taxon>Insecta</taxon>
        <taxon>Pterygota</taxon>
        <taxon>Neoptera</taxon>
        <taxon>Endopterygota</taxon>
        <taxon>Hymenoptera</taxon>
        <taxon>Apocrita</taxon>
        <taxon>Ichneumonoidea</taxon>
        <taxon>Braconidae</taxon>
        <taxon>Microgastrinae</taxon>
        <taxon>Cotesia</taxon>
    </lineage>
</organism>
<evidence type="ECO:0000313" key="1">
    <source>
        <dbReference type="EMBL" id="KAH0561070.1"/>
    </source>
</evidence>
<dbReference type="EMBL" id="JAHXZJ010000374">
    <property type="protein sequence ID" value="KAH0561070.1"/>
    <property type="molecule type" value="Genomic_DNA"/>
</dbReference>
<accession>A0AAV7IZ26</accession>
<sequence>MLRNIADSESSFTSIHNKTANNAKLSLKRTAAVANLSGAEGKIPKRSQKENLNDKFSELKSKMTSEQQIVIEYMELKFLSVEEQITSAKRSILYDIGQKYQTHSSHHKSNNSAASTKQADESWQSKIDVSFPIKDLEIFKSFDKDLKINIEMRNVVLLKKEIQILYSGVERVTKSVGKENIKATEVFSLIREFIENKYSDQRKTIKIIRVISTYLSGAGVRDGGRLTRPKD</sequence>
<comment type="caution">
    <text evidence="1">The sequence shown here is derived from an EMBL/GenBank/DDBJ whole genome shotgun (WGS) entry which is preliminary data.</text>
</comment>
<evidence type="ECO:0000313" key="2">
    <source>
        <dbReference type="Proteomes" id="UP000826195"/>
    </source>
</evidence>
<reference evidence="1 2" key="1">
    <citation type="journal article" date="2021" name="J. Hered.">
        <title>A chromosome-level genome assembly of the parasitoid wasp, Cotesia glomerata (Hymenoptera: Braconidae).</title>
        <authorList>
            <person name="Pinto B.J."/>
            <person name="Weis J.J."/>
            <person name="Gamble T."/>
            <person name="Ode P.J."/>
            <person name="Paul R."/>
            <person name="Zaspel J.M."/>
        </authorList>
    </citation>
    <scope>NUCLEOTIDE SEQUENCE [LARGE SCALE GENOMIC DNA]</scope>
    <source>
        <strain evidence="1">CgM1</strain>
    </source>
</reference>